<name>A0ABN8LLR9_9CNID</name>
<feature type="compositionally biased region" description="Pro residues" evidence="3">
    <location>
        <begin position="1148"/>
        <end position="1157"/>
    </location>
</feature>
<evidence type="ECO:0000313" key="6">
    <source>
        <dbReference type="Proteomes" id="UP001159427"/>
    </source>
</evidence>
<evidence type="ECO:0000313" key="5">
    <source>
        <dbReference type="EMBL" id="CAH3016480.1"/>
    </source>
</evidence>
<dbReference type="PANTHER" id="PTHR18870:SF9">
    <property type="entry name" value="PROTEIN TAG-278-RELATED"/>
    <property type="match status" value="1"/>
</dbReference>
<protein>
    <recommendedName>
        <fullName evidence="4">Protein FAM184A/B N-terminal domain-containing protein</fullName>
    </recommendedName>
</protein>
<organism evidence="5 6">
    <name type="scientific">Porites evermanni</name>
    <dbReference type="NCBI Taxonomy" id="104178"/>
    <lineage>
        <taxon>Eukaryota</taxon>
        <taxon>Metazoa</taxon>
        <taxon>Cnidaria</taxon>
        <taxon>Anthozoa</taxon>
        <taxon>Hexacorallia</taxon>
        <taxon>Scleractinia</taxon>
        <taxon>Fungiina</taxon>
        <taxon>Poritidae</taxon>
        <taxon>Porites</taxon>
    </lineage>
</organism>
<evidence type="ECO:0000259" key="4">
    <source>
        <dbReference type="Pfam" id="PF15665"/>
    </source>
</evidence>
<proteinExistence type="predicted"/>
<comment type="caution">
    <text evidence="5">The sequence shown here is derived from an EMBL/GenBank/DDBJ whole genome shotgun (WGS) entry which is preliminary data.</text>
</comment>
<feature type="coiled-coil region" evidence="2">
    <location>
        <begin position="704"/>
        <end position="772"/>
    </location>
</feature>
<dbReference type="InterPro" id="IPR039478">
    <property type="entry name" value="FAM184A/B_N"/>
</dbReference>
<feature type="coiled-coil region" evidence="2">
    <location>
        <begin position="1021"/>
        <end position="1075"/>
    </location>
</feature>
<feature type="region of interest" description="Disordered" evidence="3">
    <location>
        <begin position="1126"/>
        <end position="1168"/>
    </location>
</feature>
<feature type="compositionally biased region" description="Basic and acidic residues" evidence="3">
    <location>
        <begin position="520"/>
        <end position="551"/>
    </location>
</feature>
<dbReference type="PANTHER" id="PTHR18870">
    <property type="entry name" value="PROTEIN TAG-278-RELATED"/>
    <property type="match status" value="1"/>
</dbReference>
<feature type="coiled-coil region" evidence="2">
    <location>
        <begin position="917"/>
        <end position="997"/>
    </location>
</feature>
<accession>A0ABN8LLR9</accession>
<gene>
    <name evidence="5" type="ORF">PEVE_00029804</name>
</gene>
<sequence>MFTLLNPIWRLVYLPYLDLMKNLAMVVVMTTALNRRTHRGGQKSNNKMAASKTASSFHSMPHRNGTYVASHGSSTSADVTPDLHLKMSKKIAQLTKVIYALNTKNDEHENVVENMKVAHEEEMQKLIAETKEKMNYFKTRLGAVTEQKQKIDVLESHLAKERLQREEAMSEFEKFKRRNEDHEARLKSEFSEKILTMSKELLAAKKQFEERMKDFQATRRKLEEDRDKAVEELSSKHHDEMDQLMKAHRVRYDELVKEKEKLQKQFEQKLSTLQSSGDVAAEEKRKIELEYQEKVEKLKAFYEKELAASRALQESSKETQLKEWEVREKVLRSEWSRQERILKDRISELLNQLSDGEQQMSILKVQLNELESKLHGKEGDSTVLAKQLEESRKEVAKALQSLRDTENDLTVSKKRSEEQEAEIARQSMQISKLDASKLSQETIIKDLKANISSLQSKLNTLEKEHDDLEKMHSSHTIQADSELKRLQQEIEKLSREKADLAAKYNMELKRASEQSTSKETSLRKELEEVTARLKRDHDKELHKSTTRLDHEHNSHIKTLQEEFQQKLAAQERDLIEKSEQELERLRGEKNEVIAQFENHCNDLKNKLNSSEEEVERLEKLVHDSEQGLGSASSHIDSLKEALSQAKEELQKTKNDLKEAESKYTNSLDEIYKLQALHSKAMKDGEIDLNARLETLTNELNTKWSERLSEECGKLRSQLNEQHREENRVSLEELTKVKDIQRDELRAELQSKIDALRKTISEARSDVEKANRHATTTELDLRRELDLQRQYKEEELAALSLQHSKRLEELIEQHNAELRKLEALKDEEIKECDERLQKIHREEITSQLQANKLTIEAIKSQAEQKRLKDIEELKIEHENDQENMRSELLRVQQEEMQRLHRDFEIQLASVKLQLQRTNELHSRNESKHQNQIEELKQEIEQRQYQINELDEEISHVRGNVEELQHELQAKGQEILSVRREANSQIRKREEDLARAHQKEVDSTVADHLRETQALLTEFNRSKELLSDKISALQLMLEEAEEKYRSRQSRPEDLEVIEQLKRVLAERELDMKKLVDEKRYFQMELLNRETNFNKVFKAAPNIGVINPLQAKTKPGKDGIRHATSLVMSSSKLDPIPNMPVHEKRLNNSRPLPPTPPKDPPPIEKLLLYTK</sequence>
<feature type="coiled-coil region" evidence="2">
    <location>
        <begin position="560"/>
        <end position="669"/>
    </location>
</feature>
<evidence type="ECO:0000256" key="2">
    <source>
        <dbReference type="SAM" id="Coils"/>
    </source>
</evidence>
<evidence type="ECO:0000256" key="1">
    <source>
        <dbReference type="ARBA" id="ARBA00023054"/>
    </source>
</evidence>
<reference evidence="5 6" key="1">
    <citation type="submission" date="2022-05" db="EMBL/GenBank/DDBJ databases">
        <authorList>
            <consortium name="Genoscope - CEA"/>
            <person name="William W."/>
        </authorList>
    </citation>
    <scope>NUCLEOTIDE SEQUENCE [LARGE SCALE GENOMIC DNA]</scope>
</reference>
<feature type="coiled-coil region" evidence="2">
    <location>
        <begin position="151"/>
        <end position="276"/>
    </location>
</feature>
<feature type="coiled-coil region" evidence="2">
    <location>
        <begin position="803"/>
        <end position="830"/>
    </location>
</feature>
<dbReference type="Pfam" id="PF15665">
    <property type="entry name" value="FAM184"/>
    <property type="match status" value="1"/>
</dbReference>
<keyword evidence="1 2" id="KW-0175">Coiled coil</keyword>
<feature type="region of interest" description="Disordered" evidence="3">
    <location>
        <begin position="510"/>
        <end position="551"/>
    </location>
</feature>
<feature type="coiled-coil region" evidence="2">
    <location>
        <begin position="859"/>
        <end position="893"/>
    </location>
</feature>
<keyword evidence="6" id="KW-1185">Reference proteome</keyword>
<evidence type="ECO:0000256" key="3">
    <source>
        <dbReference type="SAM" id="MobiDB-lite"/>
    </source>
</evidence>
<dbReference type="EMBL" id="CALNXI010000042">
    <property type="protein sequence ID" value="CAH3016480.1"/>
    <property type="molecule type" value="Genomic_DNA"/>
</dbReference>
<feature type="coiled-coil region" evidence="2">
    <location>
        <begin position="346"/>
        <end position="510"/>
    </location>
</feature>
<dbReference type="Proteomes" id="UP001159427">
    <property type="component" value="Unassembled WGS sequence"/>
</dbReference>
<feature type="domain" description="Protein FAM184A/B N-terminal" evidence="4">
    <location>
        <begin position="97"/>
        <end position="306"/>
    </location>
</feature>